<accession>A0A420P8A0</accession>
<organism evidence="1 2">
    <name type="scientific">Fusarium oxysporum</name>
    <name type="common">Fusarium vascular wilt</name>
    <dbReference type="NCBI Taxonomy" id="5507"/>
    <lineage>
        <taxon>Eukaryota</taxon>
        <taxon>Fungi</taxon>
        <taxon>Dikarya</taxon>
        <taxon>Ascomycota</taxon>
        <taxon>Pezizomycotina</taxon>
        <taxon>Sordariomycetes</taxon>
        <taxon>Hypocreomycetidae</taxon>
        <taxon>Hypocreales</taxon>
        <taxon>Nectriaceae</taxon>
        <taxon>Fusarium</taxon>
        <taxon>Fusarium oxysporum species complex</taxon>
    </lineage>
</organism>
<sequence>MLNQGDPQLDFRAFVDAKMEISPTSIRKLTTIWKSERL</sequence>
<name>A0A420P8A0_FUSOX</name>
<evidence type="ECO:0000313" key="2">
    <source>
        <dbReference type="Proteomes" id="UP000285860"/>
    </source>
</evidence>
<reference evidence="1 2" key="1">
    <citation type="journal article" date="2018" name="Sci. Rep.">
        <title>Characterisation of pathogen-specific regions and novel effector candidates in Fusarium oxysporum f. sp. cepae.</title>
        <authorList>
            <person name="Armitage A.D."/>
            <person name="Taylor A."/>
            <person name="Sobczyk M.K."/>
            <person name="Baxter L."/>
            <person name="Greenfield B.P."/>
            <person name="Bates H.J."/>
            <person name="Wilson F."/>
            <person name="Jackson A.C."/>
            <person name="Ott S."/>
            <person name="Harrison R.J."/>
            <person name="Clarkson J.P."/>
        </authorList>
    </citation>
    <scope>NUCLEOTIDE SEQUENCE [LARGE SCALE GENOMIC DNA]</scope>
    <source>
        <strain evidence="1 2">Fo_A28</strain>
    </source>
</reference>
<dbReference type="Proteomes" id="UP000285860">
    <property type="component" value="Unassembled WGS sequence"/>
</dbReference>
<proteinExistence type="predicted"/>
<dbReference type="EMBL" id="MRCY01000365">
    <property type="protein sequence ID" value="RKK88737.1"/>
    <property type="molecule type" value="Genomic_DNA"/>
</dbReference>
<gene>
    <name evidence="1" type="ORF">BFJ68_g16876</name>
</gene>
<evidence type="ECO:0000313" key="1">
    <source>
        <dbReference type="EMBL" id="RKK88737.1"/>
    </source>
</evidence>
<comment type="caution">
    <text evidence="1">The sequence shown here is derived from an EMBL/GenBank/DDBJ whole genome shotgun (WGS) entry which is preliminary data.</text>
</comment>
<dbReference type="AlphaFoldDB" id="A0A420P8A0"/>
<protein>
    <submittedName>
        <fullName evidence="1">Uncharacterized protein</fullName>
    </submittedName>
</protein>